<organism evidence="12">
    <name type="scientific">Salpingoeca rosetta (strain ATCC 50818 / BSB-021)</name>
    <dbReference type="NCBI Taxonomy" id="946362"/>
    <lineage>
        <taxon>Eukaryota</taxon>
        <taxon>Choanoflagellata</taxon>
        <taxon>Craspedida</taxon>
        <taxon>Salpingoecidae</taxon>
        <taxon>Salpingoeca</taxon>
    </lineage>
</organism>
<feature type="signal peptide" evidence="9">
    <location>
        <begin position="1"/>
        <end position="23"/>
    </location>
</feature>
<dbReference type="InParanoid" id="F2UN70"/>
<dbReference type="eggNOG" id="KOG0619">
    <property type="taxonomic scope" value="Eukaryota"/>
</dbReference>
<feature type="region of interest" description="Disordered" evidence="7">
    <location>
        <begin position="1253"/>
        <end position="1278"/>
    </location>
</feature>
<evidence type="ECO:0000259" key="10">
    <source>
        <dbReference type="PROSITE" id="PS50011"/>
    </source>
</evidence>
<dbReference type="InterPro" id="IPR050647">
    <property type="entry name" value="Plant_LRR-RLKs"/>
</dbReference>
<keyword evidence="12" id="KW-1185">Reference proteome</keyword>
<dbReference type="PANTHER" id="PTHR48056:SF81">
    <property type="entry name" value="RECEPTOR PROTEIN-TYROSINE KINASE CEPR1"/>
    <property type="match status" value="1"/>
</dbReference>
<keyword evidence="3" id="KW-0677">Repeat</keyword>
<evidence type="ECO:0000256" key="9">
    <source>
        <dbReference type="SAM" id="SignalP"/>
    </source>
</evidence>
<dbReference type="SUPFAM" id="SSF52058">
    <property type="entry name" value="L domain-like"/>
    <property type="match status" value="1"/>
</dbReference>
<feature type="transmembrane region" description="Helical" evidence="8">
    <location>
        <begin position="997"/>
        <end position="1017"/>
    </location>
</feature>
<evidence type="ECO:0000313" key="11">
    <source>
        <dbReference type="EMBL" id="EGD78569.1"/>
    </source>
</evidence>
<keyword evidence="4" id="KW-0547">Nucleotide-binding</keyword>
<dbReference type="KEGG" id="sre:PTSG_09261"/>
<dbReference type="PANTHER" id="PTHR48056">
    <property type="entry name" value="LRR RECEPTOR-LIKE SERINE/THREONINE-PROTEIN KINASE-RELATED"/>
    <property type="match status" value="1"/>
</dbReference>
<dbReference type="InterPro" id="IPR032675">
    <property type="entry name" value="LRR_dom_sf"/>
</dbReference>
<sequence length="1398" mass="155314">MTMLVTRVASLGLLMLCVACLQASTNPTHALASSTTNVKTKRLSGTLCSPDSSADSDAIASPTASILHVGCSAHSTLCREAKAELRQLLQLVHRAPHVHNTTDDDDKSGNRTNRTGDRASDPLQPQATTTALERALTFFCDSGSGEADPDELHPVKEQQDRQDQNVARRPLAKVNAPRNGDFFHESETDPPLSPPPGVQKQRSRSRRNEEDVDHAMCTLSSLLALNCSSPPTAVPTPMLEVIVDADEELGALTTQPDLDFNTTIAAEEYVRQSTASWQPRTLVVSGLVYLKDLVWLLNSGTWGNAANFRLTGLNTPTLCLNIFNPLRSVRNIRISDGHVIHLAQTCSDDEPTFRLGVFLQELRLQRMNIRDIADNTFRNMHLVHTFDFRDNQLTALKNSTLFGLERLRVLLLRDNHISSIEDDAFSGMTQLTLMNLIENDLTQLSERVLLPLSTLSNLQLNNNPINSLAEKTFACQTQLQTLFIDACNLQKLPSDVFQNTTMLADVRLRNNKLTELPQGMLSNLRQLRRLDVNNNALHRVDRLWTGTQHQLIRIQLSHNQLTFVHPSVVSSAPNLVIFLARHNVLTSAVLSSLHDHAQLVIVDASFNSISSIPDDALRNMTRLQQLSLTDNLLTGFPARKLPSLVSLRLSNNPLTAQPDVTLYSQLDELDLTNHRIPHLDATPFLQLLRLHRLEIAAAKDVPPATLSLSNTINLQDLNRLVAVDVRNINVGPLFNVLKNATVFALRELSLGWSGMDETTLSLRGICPMLHDNVARFQLSNTAFTHVRLCDGVVYDAVFLQDNLQLQSVSSVGGVQQLNVSGCPHLQQLHVPSADVLDISGTRVPLFRGLCTSLGTRTFVARNWQTEDLTNTARLQQLLSQCLLSSRVDVLDLSDNPRLDQPGVVEAVVSNVVVLGEEGQLINDDFARLVGRTSVGLLQLADAPTTCQLQFLDLRIRQSGQIRHARSQGLGYFYTCQCSQGYEDRDGRCHSTAPDVTAAVLGTLAGVLVLQAVFLLAYRTYTRQRRLQADNALKDQLLMERNEEVMALKRAWEIEYDELRLVERVAAGAFGVVFKAEWDTVTVAVKVLQQGVMMFDESTVLEFEKEVEFLQRTRHPNVVRFFGAGTDPNGSPFLVLEYVALGSLKDLLGKDMKQVLKNARNESADGGTDASVIAEDFGEELTLVSTGRDRSADTITVWELKLRLLRDVAGGMAFIHSLDQMHRDLKSGNVLVSSSLRAKITDFGSIRQCFTRDRNQHKQRTRLSSSSDADPQYTQEAGLQTMTSMTLTAGVGTPLYMAPEALTGDKYSFEADIFSFGVLMWEVATQRVPDLIEQEKGSEYRGPILATLFNLMADGKRLTFDDDEQDAIPEWFQSLTYKCMAQDPRERPSFGELKDHHFP</sequence>
<dbReference type="EMBL" id="GL832983">
    <property type="protein sequence ID" value="EGD78569.1"/>
    <property type="molecule type" value="Genomic_DNA"/>
</dbReference>
<dbReference type="Pfam" id="PF13855">
    <property type="entry name" value="LRR_8"/>
    <property type="match status" value="3"/>
</dbReference>
<name>F2UN70_SALR5</name>
<dbReference type="eggNOG" id="KOG0192">
    <property type="taxonomic scope" value="Eukaryota"/>
</dbReference>
<keyword evidence="9" id="KW-0732">Signal</keyword>
<feature type="region of interest" description="Disordered" evidence="7">
    <location>
        <begin position="140"/>
        <end position="212"/>
    </location>
</feature>
<evidence type="ECO:0000256" key="1">
    <source>
        <dbReference type="ARBA" id="ARBA00022614"/>
    </source>
</evidence>
<dbReference type="GeneID" id="16070067"/>
<reference evidence="11" key="1">
    <citation type="submission" date="2009-08" db="EMBL/GenBank/DDBJ databases">
        <title>Annotation of Salpingoeca rosetta.</title>
        <authorList>
            <consortium name="The Broad Institute Genome Sequencing Platform"/>
            <person name="Russ C."/>
            <person name="Cuomo C."/>
            <person name="Burger G."/>
            <person name="Gray M.W."/>
            <person name="Holland P.W.H."/>
            <person name="King N."/>
            <person name="Lang F.B.F."/>
            <person name="Roger A.J."/>
            <person name="Ruiz-Trillo I."/>
            <person name="Young S.K."/>
            <person name="Zeng Q."/>
            <person name="Gargeya S."/>
            <person name="Alvarado L."/>
            <person name="Berlin A."/>
            <person name="Chapman S.B."/>
            <person name="Chen Z."/>
            <person name="Freedman E."/>
            <person name="Gellesch M."/>
            <person name="Goldberg J."/>
            <person name="Griggs A."/>
            <person name="Gujja S."/>
            <person name="Heilman E."/>
            <person name="Heiman D."/>
            <person name="Howarth C."/>
            <person name="Mehta T."/>
            <person name="Neiman D."/>
            <person name="Pearson M."/>
            <person name="Roberts A."/>
            <person name="Saif S."/>
            <person name="Shea T."/>
            <person name="Shenoy N."/>
            <person name="Sisk P."/>
            <person name="Stolte C."/>
            <person name="Sykes S."/>
            <person name="White J."/>
            <person name="Yandava C."/>
            <person name="Haas B."/>
            <person name="Nusbaum C."/>
            <person name="Birren B."/>
        </authorList>
    </citation>
    <scope>NUCLEOTIDE SEQUENCE [LARGE SCALE GENOMIC DNA]</scope>
    <source>
        <strain evidence="11">ATCC 50818</strain>
    </source>
</reference>
<dbReference type="STRING" id="946362.F2UN70"/>
<feature type="chain" id="PRO_5003287862" evidence="9">
    <location>
        <begin position="24"/>
        <end position="1398"/>
    </location>
</feature>
<dbReference type="Gene3D" id="3.80.10.10">
    <property type="entry name" value="Ribonuclease Inhibitor"/>
    <property type="match status" value="3"/>
</dbReference>
<dbReference type="PROSITE" id="PS51450">
    <property type="entry name" value="LRR"/>
    <property type="match status" value="1"/>
</dbReference>
<proteinExistence type="predicted"/>
<evidence type="ECO:0000256" key="3">
    <source>
        <dbReference type="ARBA" id="ARBA00022737"/>
    </source>
</evidence>
<evidence type="ECO:0000256" key="4">
    <source>
        <dbReference type="ARBA" id="ARBA00022741"/>
    </source>
</evidence>
<dbReference type="SUPFAM" id="SSF56112">
    <property type="entry name" value="Protein kinase-like (PK-like)"/>
    <property type="match status" value="1"/>
</dbReference>
<evidence type="ECO:0000256" key="2">
    <source>
        <dbReference type="ARBA" id="ARBA00022679"/>
    </source>
</evidence>
<evidence type="ECO:0000313" key="12">
    <source>
        <dbReference type="Proteomes" id="UP000007799"/>
    </source>
</evidence>
<evidence type="ECO:0000256" key="5">
    <source>
        <dbReference type="ARBA" id="ARBA00022777"/>
    </source>
</evidence>
<evidence type="ECO:0000256" key="7">
    <source>
        <dbReference type="SAM" id="MobiDB-lite"/>
    </source>
</evidence>
<dbReference type="SUPFAM" id="SSF52047">
    <property type="entry name" value="RNI-like"/>
    <property type="match status" value="1"/>
</dbReference>
<evidence type="ECO:0000256" key="8">
    <source>
        <dbReference type="SAM" id="Phobius"/>
    </source>
</evidence>
<dbReference type="PROSITE" id="PS50011">
    <property type="entry name" value="PROTEIN_KINASE_DOM"/>
    <property type="match status" value="1"/>
</dbReference>
<dbReference type="Gene3D" id="1.10.510.10">
    <property type="entry name" value="Transferase(Phosphotransferase) domain 1"/>
    <property type="match status" value="1"/>
</dbReference>
<feature type="compositionally biased region" description="Polar residues" evidence="7">
    <location>
        <begin position="1261"/>
        <end position="1278"/>
    </location>
</feature>
<dbReference type="InterPro" id="IPR001245">
    <property type="entry name" value="Ser-Thr/Tyr_kinase_cat_dom"/>
</dbReference>
<keyword evidence="8" id="KW-0472">Membrane</keyword>
<accession>F2UN70</accession>
<dbReference type="Pfam" id="PF07714">
    <property type="entry name" value="PK_Tyr_Ser-Thr"/>
    <property type="match status" value="2"/>
</dbReference>
<dbReference type="SMART" id="SM00220">
    <property type="entry name" value="S_TKc"/>
    <property type="match status" value="1"/>
</dbReference>
<dbReference type="InterPro" id="IPR001611">
    <property type="entry name" value="Leu-rich_rpt"/>
</dbReference>
<dbReference type="RefSeq" id="XP_004989518.1">
    <property type="nucleotide sequence ID" value="XM_004989461.1"/>
</dbReference>
<dbReference type="Proteomes" id="UP000007799">
    <property type="component" value="Unassembled WGS sequence"/>
</dbReference>
<dbReference type="FunFam" id="3.30.200.20:FF:000180">
    <property type="entry name" value="serine/threonine-protein kinase STY46-like"/>
    <property type="match status" value="1"/>
</dbReference>
<dbReference type="GO" id="GO:0004672">
    <property type="term" value="F:protein kinase activity"/>
    <property type="evidence" value="ECO:0007669"/>
    <property type="project" value="InterPro"/>
</dbReference>
<dbReference type="SMART" id="SM00369">
    <property type="entry name" value="LRR_TYP"/>
    <property type="match status" value="12"/>
</dbReference>
<dbReference type="OrthoDB" id="2021138at2759"/>
<keyword evidence="8" id="KW-0812">Transmembrane</keyword>
<feature type="compositionally biased region" description="Basic and acidic residues" evidence="7">
    <location>
        <begin position="150"/>
        <end position="163"/>
    </location>
</feature>
<dbReference type="GO" id="GO:0005524">
    <property type="term" value="F:ATP binding"/>
    <property type="evidence" value="ECO:0007669"/>
    <property type="project" value="UniProtKB-KW"/>
</dbReference>
<dbReference type="InterPro" id="IPR003591">
    <property type="entry name" value="Leu-rich_rpt_typical-subtyp"/>
</dbReference>
<keyword evidence="2" id="KW-0808">Transferase</keyword>
<feature type="region of interest" description="Disordered" evidence="7">
    <location>
        <begin position="96"/>
        <end position="126"/>
    </location>
</feature>
<dbReference type="Gene3D" id="3.30.200.20">
    <property type="entry name" value="Phosphorylase Kinase, domain 1"/>
    <property type="match status" value="1"/>
</dbReference>
<keyword evidence="6" id="KW-0067">ATP-binding</keyword>
<evidence type="ECO:0000256" key="6">
    <source>
        <dbReference type="ARBA" id="ARBA00022840"/>
    </source>
</evidence>
<protein>
    <submittedName>
        <fullName evidence="11">TKL protein kinase</fullName>
    </submittedName>
</protein>
<keyword evidence="1" id="KW-0433">Leucine-rich repeat</keyword>
<dbReference type="InterPro" id="IPR011009">
    <property type="entry name" value="Kinase-like_dom_sf"/>
</dbReference>
<gene>
    <name evidence="11" type="ORF">PTSG_09261</name>
</gene>
<feature type="domain" description="Protein kinase" evidence="10">
    <location>
        <begin position="1058"/>
        <end position="1398"/>
    </location>
</feature>
<keyword evidence="5 11" id="KW-0418">Kinase</keyword>
<keyword evidence="8" id="KW-1133">Transmembrane helix</keyword>
<dbReference type="InterPro" id="IPR000719">
    <property type="entry name" value="Prot_kinase_dom"/>
</dbReference>